<evidence type="ECO:0000313" key="3">
    <source>
        <dbReference type="Proteomes" id="UP001180840"/>
    </source>
</evidence>
<dbReference type="RefSeq" id="WP_290194718.1">
    <property type="nucleotide sequence ID" value="NZ_CP047654.1"/>
</dbReference>
<dbReference type="InterPro" id="IPR043519">
    <property type="entry name" value="NT_sf"/>
</dbReference>
<dbReference type="InterPro" id="IPR007685">
    <property type="entry name" value="RelA_SpoT"/>
</dbReference>
<keyword evidence="3" id="KW-1185">Reference proteome</keyword>
<dbReference type="Pfam" id="PF04607">
    <property type="entry name" value="RelA_SpoT"/>
    <property type="match status" value="1"/>
</dbReference>
<dbReference type="PANTHER" id="PTHR41773:SF1">
    <property type="entry name" value="RELA_SPOT DOMAIN-CONTAINING PROTEIN"/>
    <property type="match status" value="1"/>
</dbReference>
<dbReference type="Proteomes" id="UP001180840">
    <property type="component" value="Unassembled WGS sequence"/>
</dbReference>
<feature type="domain" description="RelA/SpoT" evidence="1">
    <location>
        <begin position="46"/>
        <end position="174"/>
    </location>
</feature>
<sequence length="344" mass="38433">MSKTISLLGSRYHEWVREHPAAAEQFTAAIEDLLNDAGITFDSVTARVKTWPSLKAKARKRREDGSLSYPEPWTDIHDLVGVRVTVFHSTEIPVALAALGEAFTVLRSVDKAAETRIAGGFGYGSHHLVVQVVEDDEDLAEYAGMSFEIQVRTVLQHAWAEFEHDVRYKRGDGPLDPQVDRAFTLAAGLIELADQQFDQIAALKQHKSEAEADDVPISTETLPGILAMLIGTRFPRSRSETYRWLDELLELEGITTVGQLGELLNDADIETVMAAIRYRFNPGQVRLIDDLLLYNFGETHIERTGATGTRSEQRPRRLRARLKLLRAFDAEAGRKEPPTRSAGE</sequence>
<protein>
    <submittedName>
        <fullName evidence="2">PpGpp synthetase/RelA/SpoT-type nucleotidyltransferase</fullName>
    </submittedName>
</protein>
<reference evidence="2" key="1">
    <citation type="submission" date="2023-07" db="EMBL/GenBank/DDBJ databases">
        <title>Sequencing the genomes of 1000 actinobacteria strains.</title>
        <authorList>
            <person name="Klenk H.-P."/>
        </authorList>
    </citation>
    <scope>NUCLEOTIDE SEQUENCE</scope>
    <source>
        <strain evidence="2">DSM 107476</strain>
    </source>
</reference>
<dbReference type="SUPFAM" id="SSF81301">
    <property type="entry name" value="Nucleotidyltransferase"/>
    <property type="match status" value="1"/>
</dbReference>
<evidence type="ECO:0000313" key="2">
    <source>
        <dbReference type="EMBL" id="MDR7329703.1"/>
    </source>
</evidence>
<evidence type="ECO:0000259" key="1">
    <source>
        <dbReference type="SMART" id="SM00954"/>
    </source>
</evidence>
<dbReference type="PANTHER" id="PTHR41773">
    <property type="entry name" value="GTP PYROPHOSPHATASE-RELATED"/>
    <property type="match status" value="1"/>
</dbReference>
<dbReference type="Gene3D" id="3.30.460.10">
    <property type="entry name" value="Beta Polymerase, domain 2"/>
    <property type="match status" value="1"/>
</dbReference>
<accession>A0ABU2A0P4</accession>
<comment type="caution">
    <text evidence="2">The sequence shown here is derived from an EMBL/GenBank/DDBJ whole genome shotgun (WGS) entry which is preliminary data.</text>
</comment>
<gene>
    <name evidence="2" type="ORF">J2S39_001379</name>
</gene>
<dbReference type="SMART" id="SM00954">
    <property type="entry name" value="RelA_SpoT"/>
    <property type="match status" value="1"/>
</dbReference>
<dbReference type="CDD" id="cd05399">
    <property type="entry name" value="NT_Rel-Spo_like"/>
    <property type="match status" value="1"/>
</dbReference>
<organism evidence="2 3">
    <name type="scientific">Corynebacterium guangdongense</name>
    <dbReference type="NCBI Taxonomy" id="1783348"/>
    <lineage>
        <taxon>Bacteria</taxon>
        <taxon>Bacillati</taxon>
        <taxon>Actinomycetota</taxon>
        <taxon>Actinomycetes</taxon>
        <taxon>Mycobacteriales</taxon>
        <taxon>Corynebacteriaceae</taxon>
        <taxon>Corynebacterium</taxon>
    </lineage>
</organism>
<dbReference type="EMBL" id="JAVDXZ010000001">
    <property type="protein sequence ID" value="MDR7329703.1"/>
    <property type="molecule type" value="Genomic_DNA"/>
</dbReference>
<proteinExistence type="predicted"/>
<dbReference type="Gene3D" id="1.10.287.860">
    <property type="entry name" value="Nucleotidyltransferase"/>
    <property type="match status" value="1"/>
</dbReference>
<name>A0ABU2A0P4_9CORY</name>